<dbReference type="GO" id="GO:0008360">
    <property type="term" value="P:regulation of cell shape"/>
    <property type="evidence" value="ECO:0007669"/>
    <property type="project" value="UniProtKB-KW"/>
</dbReference>
<comment type="subcellular location">
    <subcellularLocation>
        <location evidence="2 17 18">Cytoplasm</location>
    </subcellularLocation>
</comment>
<name>B6FYU6_PEPHT</name>
<comment type="pathway">
    <text evidence="3 17 18">Cell wall biogenesis; peptidoglycan biosynthesis.</text>
</comment>
<gene>
    <name evidence="17 21" type="primary">murD</name>
    <name evidence="21" type="ORF">CLOHIR_01050</name>
</gene>
<evidence type="ECO:0000259" key="19">
    <source>
        <dbReference type="Pfam" id="PF02875"/>
    </source>
</evidence>
<dbReference type="Proteomes" id="UP000003178">
    <property type="component" value="Unassembled WGS sequence"/>
</dbReference>
<comment type="caution">
    <text evidence="21">The sequence shown here is derived from an EMBL/GenBank/DDBJ whole genome shotgun (WGS) entry which is preliminary data.</text>
</comment>
<dbReference type="GO" id="GO:0009252">
    <property type="term" value="P:peptidoglycan biosynthetic process"/>
    <property type="evidence" value="ECO:0007669"/>
    <property type="project" value="UniProtKB-UniRule"/>
</dbReference>
<evidence type="ECO:0000256" key="7">
    <source>
        <dbReference type="ARBA" id="ARBA00022490"/>
    </source>
</evidence>
<accession>B6FYU6</accession>
<dbReference type="SUPFAM" id="SSF53244">
    <property type="entry name" value="MurD-like peptide ligases, peptide-binding domain"/>
    <property type="match status" value="1"/>
</dbReference>
<dbReference type="EC" id="6.3.2.9" evidence="5 17"/>
<evidence type="ECO:0000256" key="11">
    <source>
        <dbReference type="ARBA" id="ARBA00022960"/>
    </source>
</evidence>
<dbReference type="PANTHER" id="PTHR43692:SF1">
    <property type="entry name" value="UDP-N-ACETYLMURAMOYLALANINE--D-GLUTAMATE LIGASE"/>
    <property type="match status" value="1"/>
</dbReference>
<keyword evidence="22" id="KW-1185">Reference proteome</keyword>
<evidence type="ECO:0000256" key="18">
    <source>
        <dbReference type="RuleBase" id="RU003664"/>
    </source>
</evidence>
<evidence type="ECO:0000256" key="14">
    <source>
        <dbReference type="ARBA" id="ARBA00030398"/>
    </source>
</evidence>
<feature type="binding site" evidence="17">
    <location>
        <begin position="121"/>
        <end position="127"/>
    </location>
    <ligand>
        <name>ATP</name>
        <dbReference type="ChEBI" id="CHEBI:30616"/>
    </ligand>
</feature>
<reference evidence="21 22" key="1">
    <citation type="submission" date="2008-09" db="EMBL/GenBank/DDBJ databases">
        <authorList>
            <person name="Fulton L."/>
            <person name="Clifton S."/>
            <person name="Fulton B."/>
            <person name="Xu J."/>
            <person name="Minx P."/>
            <person name="Pepin K.H."/>
            <person name="Johnson M."/>
            <person name="Thiruvilangam P."/>
            <person name="Bhonagiri V."/>
            <person name="Nash W.E."/>
            <person name="Mardis E.R."/>
            <person name="Wilson R.K."/>
        </authorList>
    </citation>
    <scope>NUCLEOTIDE SEQUENCE [LARGE SCALE GENOMIC DNA]</scope>
    <source>
        <strain evidence="21 22">DSM 13275</strain>
    </source>
</reference>
<evidence type="ECO:0000256" key="2">
    <source>
        <dbReference type="ARBA" id="ARBA00004496"/>
    </source>
</evidence>
<dbReference type="InterPro" id="IPR036565">
    <property type="entry name" value="Mur-like_cat_sf"/>
</dbReference>
<dbReference type="GO" id="GO:0005524">
    <property type="term" value="F:ATP binding"/>
    <property type="evidence" value="ECO:0007669"/>
    <property type="project" value="UniProtKB-UniRule"/>
</dbReference>
<evidence type="ECO:0000313" key="22">
    <source>
        <dbReference type="Proteomes" id="UP000003178"/>
    </source>
</evidence>
<feature type="domain" description="Mur ligase central" evidence="20">
    <location>
        <begin position="119"/>
        <end position="296"/>
    </location>
</feature>
<evidence type="ECO:0000256" key="8">
    <source>
        <dbReference type="ARBA" id="ARBA00022598"/>
    </source>
</evidence>
<evidence type="ECO:0000256" key="13">
    <source>
        <dbReference type="ARBA" id="ARBA00023316"/>
    </source>
</evidence>
<evidence type="ECO:0000256" key="15">
    <source>
        <dbReference type="ARBA" id="ARBA00032324"/>
    </source>
</evidence>
<dbReference type="Gene3D" id="3.90.190.20">
    <property type="entry name" value="Mur ligase, C-terminal domain"/>
    <property type="match status" value="1"/>
</dbReference>
<dbReference type="AlphaFoldDB" id="B6FYU6"/>
<evidence type="ECO:0000256" key="12">
    <source>
        <dbReference type="ARBA" id="ARBA00022984"/>
    </source>
</evidence>
<protein>
    <recommendedName>
        <fullName evidence="6 17">UDP-N-acetylmuramoylalanine--D-glutamate ligase</fullName>
        <ecNumber evidence="5 17">6.3.2.9</ecNumber>
    </recommendedName>
    <alternativeName>
        <fullName evidence="15 17">D-glutamic acid-adding enzyme</fullName>
    </alternativeName>
    <alternativeName>
        <fullName evidence="14 17">UDP-N-acetylmuramoyl-L-alanyl-D-glutamate synthetase</fullName>
    </alternativeName>
</protein>
<dbReference type="Pfam" id="PF21799">
    <property type="entry name" value="MurD-like_N"/>
    <property type="match status" value="1"/>
</dbReference>
<evidence type="ECO:0000256" key="16">
    <source>
        <dbReference type="ARBA" id="ARBA00047632"/>
    </source>
</evidence>
<evidence type="ECO:0000256" key="4">
    <source>
        <dbReference type="ARBA" id="ARBA00010416"/>
    </source>
</evidence>
<dbReference type="HOGENOM" id="CLU_032540_0_0_9"/>
<reference evidence="21 22" key="2">
    <citation type="submission" date="2008-10" db="EMBL/GenBank/DDBJ databases">
        <title>Draft genome sequence of Clostridium hiranonis (DSM 13275).</title>
        <authorList>
            <person name="Sudarsanam P."/>
            <person name="Ley R."/>
            <person name="Guruge J."/>
            <person name="Turnbaugh P.J."/>
            <person name="Mahowald M."/>
            <person name="Liep D."/>
            <person name="Gordon J."/>
        </authorList>
    </citation>
    <scope>NUCLEOTIDE SEQUENCE [LARGE SCALE GENOMIC DNA]</scope>
    <source>
        <strain evidence="21 22">DSM 13275</strain>
    </source>
</reference>
<evidence type="ECO:0000256" key="6">
    <source>
        <dbReference type="ARBA" id="ARBA00015655"/>
    </source>
</evidence>
<dbReference type="InterPro" id="IPR005762">
    <property type="entry name" value="MurD"/>
</dbReference>
<keyword evidence="9 17" id="KW-0547">Nucleotide-binding</keyword>
<proteinExistence type="inferred from homology"/>
<dbReference type="HAMAP" id="MF_00639">
    <property type="entry name" value="MurD"/>
    <property type="match status" value="1"/>
</dbReference>
<comment type="catalytic activity">
    <reaction evidence="16 17 18">
        <text>UDP-N-acetyl-alpha-D-muramoyl-L-alanine + D-glutamate + ATP = UDP-N-acetyl-alpha-D-muramoyl-L-alanyl-D-glutamate + ADP + phosphate + H(+)</text>
        <dbReference type="Rhea" id="RHEA:16429"/>
        <dbReference type="ChEBI" id="CHEBI:15378"/>
        <dbReference type="ChEBI" id="CHEBI:29986"/>
        <dbReference type="ChEBI" id="CHEBI:30616"/>
        <dbReference type="ChEBI" id="CHEBI:43474"/>
        <dbReference type="ChEBI" id="CHEBI:83898"/>
        <dbReference type="ChEBI" id="CHEBI:83900"/>
        <dbReference type="ChEBI" id="CHEBI:456216"/>
        <dbReference type="EC" id="6.3.2.9"/>
    </reaction>
</comment>
<dbReference type="SUPFAM" id="SSF51984">
    <property type="entry name" value="MurCD N-terminal domain"/>
    <property type="match status" value="1"/>
</dbReference>
<evidence type="ECO:0000256" key="9">
    <source>
        <dbReference type="ARBA" id="ARBA00022741"/>
    </source>
</evidence>
<dbReference type="InterPro" id="IPR004101">
    <property type="entry name" value="Mur_ligase_C"/>
</dbReference>
<keyword evidence="8 17" id="KW-0436">Ligase</keyword>
<evidence type="ECO:0000256" key="1">
    <source>
        <dbReference type="ARBA" id="ARBA00002734"/>
    </source>
</evidence>
<dbReference type="GO" id="GO:0051301">
    <property type="term" value="P:cell division"/>
    <property type="evidence" value="ECO:0007669"/>
    <property type="project" value="UniProtKB-KW"/>
</dbReference>
<evidence type="ECO:0000256" key="5">
    <source>
        <dbReference type="ARBA" id="ARBA00012212"/>
    </source>
</evidence>
<evidence type="ECO:0000259" key="20">
    <source>
        <dbReference type="Pfam" id="PF08245"/>
    </source>
</evidence>
<dbReference type="Pfam" id="PF08245">
    <property type="entry name" value="Mur_ligase_M"/>
    <property type="match status" value="1"/>
</dbReference>
<dbReference type="STRING" id="500633.CLOHIR_01050"/>
<keyword evidence="10 17" id="KW-0067">ATP-binding</keyword>
<keyword evidence="7 17" id="KW-0963">Cytoplasm</keyword>
<keyword evidence="17 18" id="KW-0132">Cell division</keyword>
<dbReference type="GO" id="GO:0071555">
    <property type="term" value="P:cell wall organization"/>
    <property type="evidence" value="ECO:0007669"/>
    <property type="project" value="UniProtKB-KW"/>
</dbReference>
<dbReference type="GO" id="GO:0008764">
    <property type="term" value="F:UDP-N-acetylmuramoylalanine-D-glutamate ligase activity"/>
    <property type="evidence" value="ECO:0007669"/>
    <property type="project" value="UniProtKB-UniRule"/>
</dbReference>
<keyword evidence="17 18" id="KW-0131">Cell cycle</keyword>
<organism evidence="21 22">
    <name type="scientific">Peptacetobacter hiranonis (strain DSM 13275 / JCM 10541 / KCTC 15199 / TO-931)</name>
    <name type="common">Clostridium hiranonis</name>
    <dbReference type="NCBI Taxonomy" id="500633"/>
    <lineage>
        <taxon>Bacteria</taxon>
        <taxon>Bacillati</taxon>
        <taxon>Bacillota</taxon>
        <taxon>Clostridia</taxon>
        <taxon>Peptostreptococcales</taxon>
        <taxon>Peptostreptococcaceae</taxon>
        <taxon>Peptacetobacter</taxon>
    </lineage>
</organism>
<dbReference type="InterPro" id="IPR036615">
    <property type="entry name" value="Mur_ligase_C_dom_sf"/>
</dbReference>
<dbReference type="SUPFAM" id="SSF53623">
    <property type="entry name" value="MurD-like peptide ligases, catalytic domain"/>
    <property type="match status" value="1"/>
</dbReference>
<dbReference type="PANTHER" id="PTHR43692">
    <property type="entry name" value="UDP-N-ACETYLMURAMOYLALANINE--D-GLUTAMATE LIGASE"/>
    <property type="match status" value="1"/>
</dbReference>
<evidence type="ECO:0000256" key="10">
    <source>
        <dbReference type="ARBA" id="ARBA00022840"/>
    </source>
</evidence>
<dbReference type="Gene3D" id="3.40.1190.10">
    <property type="entry name" value="Mur-like, catalytic domain"/>
    <property type="match status" value="1"/>
</dbReference>
<keyword evidence="12 17" id="KW-0573">Peptidoglycan synthesis</keyword>
<keyword evidence="11 17" id="KW-0133">Cell shape</keyword>
<comment type="function">
    <text evidence="1 17 18">Cell wall formation. Catalyzes the addition of glutamate to the nucleotide precursor UDP-N-acetylmuramoyl-L-alanine (UMA).</text>
</comment>
<keyword evidence="13 17" id="KW-0961">Cell wall biogenesis/degradation</keyword>
<dbReference type="InterPro" id="IPR013221">
    <property type="entry name" value="Mur_ligase_cen"/>
</dbReference>
<dbReference type="Gene3D" id="3.40.50.720">
    <property type="entry name" value="NAD(P)-binding Rossmann-like Domain"/>
    <property type="match status" value="1"/>
</dbReference>
<dbReference type="NCBIfam" id="TIGR01087">
    <property type="entry name" value="murD"/>
    <property type="match status" value="1"/>
</dbReference>
<comment type="similarity">
    <text evidence="4 17">Belongs to the MurCDEF family.</text>
</comment>
<evidence type="ECO:0000313" key="21">
    <source>
        <dbReference type="EMBL" id="EEA85327.1"/>
    </source>
</evidence>
<dbReference type="eggNOG" id="COG0771">
    <property type="taxonomic scope" value="Bacteria"/>
</dbReference>
<feature type="domain" description="Mur ligase C-terminal" evidence="19">
    <location>
        <begin position="318"/>
        <end position="432"/>
    </location>
</feature>
<evidence type="ECO:0000256" key="3">
    <source>
        <dbReference type="ARBA" id="ARBA00004752"/>
    </source>
</evidence>
<sequence length="455" mass="50453">MEEEEMELKGKKVLLVGLAKTGISTIKCLAKYGADITVNDIKTEDQLEEIIAEIKDIDGIKYILGHHPEDIADIDMVVVSPGVPLDLPFIKKVIEENKELIGEVELAYELANKPYFVGITGTNGKTTTTSLTGEIFEKAGKETYVVGNIGNPVIDAVQAANEGASFVTELSSFQLESIKDFKPSVSAVLNITEDHMNRHHTMENYIDAKARVFMNQDKNDFCVLNYDDELTRALAEKCNANVVFFSRLEKLEKGIYVENGDIIIDIDEKINLMKVCELSLPGGHNLENCMAAAAMAYVSGIDIEVIREVLKTFKAVEHRLEFVKEVEGVKYVNDSKGTNPDSTIKAVQAYENPIILIAGGYDKGSTYDELLEIAKKNVKTLVLLGQTADKIEEAARRIGFTDIHRVEDMKEAVKTCHDIAKEGDIVLLSPACASWGMYKNFEVRGKDFKDNVNNL</sequence>
<evidence type="ECO:0000256" key="17">
    <source>
        <dbReference type="HAMAP-Rule" id="MF_00639"/>
    </source>
</evidence>
<dbReference type="Pfam" id="PF02875">
    <property type="entry name" value="Mur_ligase_C"/>
    <property type="match status" value="1"/>
</dbReference>
<dbReference type="UniPathway" id="UPA00219"/>
<dbReference type="GO" id="GO:0005737">
    <property type="term" value="C:cytoplasm"/>
    <property type="evidence" value="ECO:0007669"/>
    <property type="project" value="UniProtKB-SubCell"/>
</dbReference>
<dbReference type="EMBL" id="ABWP01000045">
    <property type="protein sequence ID" value="EEA85327.1"/>
    <property type="molecule type" value="Genomic_DNA"/>
</dbReference>